<organism evidence="1">
    <name type="scientific">marine metagenome</name>
    <dbReference type="NCBI Taxonomy" id="408172"/>
    <lineage>
        <taxon>unclassified sequences</taxon>
        <taxon>metagenomes</taxon>
        <taxon>ecological metagenomes</taxon>
    </lineage>
</organism>
<evidence type="ECO:0000313" key="1">
    <source>
        <dbReference type="EMBL" id="SVB64356.1"/>
    </source>
</evidence>
<name>A0A382FML2_9ZZZZ</name>
<dbReference type="EMBL" id="UINC01050872">
    <property type="protein sequence ID" value="SVB64356.1"/>
    <property type="molecule type" value="Genomic_DNA"/>
</dbReference>
<proteinExistence type="predicted"/>
<gene>
    <name evidence="1" type="ORF">METZ01_LOCUS217210</name>
</gene>
<dbReference type="AlphaFoldDB" id="A0A382FML2"/>
<reference evidence="1" key="1">
    <citation type="submission" date="2018-05" db="EMBL/GenBank/DDBJ databases">
        <authorList>
            <person name="Lanie J.A."/>
            <person name="Ng W.-L."/>
            <person name="Kazmierczak K.M."/>
            <person name="Andrzejewski T.M."/>
            <person name="Davidsen T.M."/>
            <person name="Wayne K.J."/>
            <person name="Tettelin H."/>
            <person name="Glass J.I."/>
            <person name="Rusch D."/>
            <person name="Podicherti R."/>
            <person name="Tsui H.-C.T."/>
            <person name="Winkler M.E."/>
        </authorList>
    </citation>
    <scope>NUCLEOTIDE SEQUENCE</scope>
</reference>
<accession>A0A382FML2</accession>
<protein>
    <recommendedName>
        <fullName evidence="2">Ribbon-helix-helix protein CopG domain-containing protein</fullName>
    </recommendedName>
</protein>
<sequence>MTNYDLDELERTRDRERFEDAINNIDIQVVTIHTIERLAAKEKVSLSYFIQTLLLEALEIRLLKVHHE</sequence>
<evidence type="ECO:0008006" key="2">
    <source>
        <dbReference type="Google" id="ProtNLM"/>
    </source>
</evidence>